<dbReference type="OrthoDB" id="264096at2"/>
<keyword evidence="2" id="KW-1185">Reference proteome</keyword>
<accession>A0A3M9XMZ6</accession>
<reference evidence="1 2" key="1">
    <citation type="submission" date="2018-08" db="EMBL/GenBank/DDBJ databases">
        <title>Genome sequence of Methylocystis hirsuta CSC1, a methanotroph able to accumulate PHAs.</title>
        <authorList>
            <person name="Bordel S."/>
            <person name="Rodriguez E."/>
            <person name="Gancedo J."/>
            <person name="Munoz R."/>
        </authorList>
    </citation>
    <scope>NUCLEOTIDE SEQUENCE [LARGE SCALE GENOMIC DNA]</scope>
    <source>
        <strain evidence="1 2">CSC1</strain>
    </source>
</reference>
<dbReference type="RefSeq" id="WP_123175628.1">
    <property type="nucleotide sequence ID" value="NZ_QWDD01000001.1"/>
</dbReference>
<evidence type="ECO:0000313" key="2">
    <source>
        <dbReference type="Proteomes" id="UP000268623"/>
    </source>
</evidence>
<organism evidence="1 2">
    <name type="scientific">Methylocystis hirsuta</name>
    <dbReference type="NCBI Taxonomy" id="369798"/>
    <lineage>
        <taxon>Bacteria</taxon>
        <taxon>Pseudomonadati</taxon>
        <taxon>Pseudomonadota</taxon>
        <taxon>Alphaproteobacteria</taxon>
        <taxon>Hyphomicrobiales</taxon>
        <taxon>Methylocystaceae</taxon>
        <taxon>Methylocystis</taxon>
    </lineage>
</organism>
<gene>
    <name evidence="1" type="ORF">D1O30_08630</name>
</gene>
<dbReference type="EMBL" id="QWDD01000001">
    <property type="protein sequence ID" value="RNJ49659.1"/>
    <property type="molecule type" value="Genomic_DNA"/>
</dbReference>
<proteinExistence type="predicted"/>
<comment type="caution">
    <text evidence="1">The sequence shown here is derived from an EMBL/GenBank/DDBJ whole genome shotgun (WGS) entry which is preliminary data.</text>
</comment>
<dbReference type="Proteomes" id="UP000268623">
    <property type="component" value="Unassembled WGS sequence"/>
</dbReference>
<evidence type="ECO:0000313" key="1">
    <source>
        <dbReference type="EMBL" id="RNJ49659.1"/>
    </source>
</evidence>
<name>A0A3M9XMZ6_9HYPH</name>
<protein>
    <submittedName>
        <fullName evidence="1">Uncharacterized protein</fullName>
    </submittedName>
</protein>
<dbReference type="AlphaFoldDB" id="A0A3M9XMZ6"/>
<sequence length="452" mass="49550">MKLDSIRAIANAVFYEGYILYPYRPSSIKNRQRWTIGGVFPKAFDQQGDASRMETQVLLRGGEQAAFNVHFRFLQVMTREVGQLVTPAQELPEEGEPALTRVPSLNVDGRELLAWEEAIEREIALGPLRPADIQEVATVLPFRFEGAREVEPVRAKDGCIAAVLIRTSHKIQGVIDVKAQRLATDVWKLTIGIDNVTPFAEVDREARAAAQLRAFASTHAILTVEDGAFVSLLDPADDLREAAAQCRNVGAFPVLVGGQDNSAMLASPIILYDHPAIAPESPGDLFDGTEIDEILTLRILAMTDAEKREMASVDARARALLERTHALTAEDMARLHGVMRDHPSQGSQIEPPPMGRDHEKPRLVSLLDSGRSLCVGARVRLRPKSGGDIMDIALKDKIAVVEAIERDFEDRIHVAVTLIDDPGRDLGAAGFPGHRFFFSQDEIEPIAAGDGP</sequence>